<evidence type="ECO:0000313" key="2">
    <source>
        <dbReference type="EMBL" id="KAG1819520.1"/>
    </source>
</evidence>
<accession>A0A9P7JFJ5</accession>
<reference evidence="2" key="1">
    <citation type="journal article" date="2020" name="New Phytol.">
        <title>Comparative genomics reveals dynamic genome evolution in host specialist ectomycorrhizal fungi.</title>
        <authorList>
            <person name="Lofgren L.A."/>
            <person name="Nguyen N.H."/>
            <person name="Vilgalys R."/>
            <person name="Ruytinx J."/>
            <person name="Liao H.L."/>
            <person name="Branco S."/>
            <person name="Kuo A."/>
            <person name="LaButti K."/>
            <person name="Lipzen A."/>
            <person name="Andreopoulos W."/>
            <person name="Pangilinan J."/>
            <person name="Riley R."/>
            <person name="Hundley H."/>
            <person name="Na H."/>
            <person name="Barry K."/>
            <person name="Grigoriev I.V."/>
            <person name="Stajich J.E."/>
            <person name="Kennedy P.G."/>
        </authorList>
    </citation>
    <scope>NUCLEOTIDE SEQUENCE</scope>
    <source>
        <strain evidence="2">MN1</strain>
    </source>
</reference>
<dbReference type="Proteomes" id="UP000807769">
    <property type="component" value="Unassembled WGS sequence"/>
</dbReference>
<name>A0A9P7JFJ5_9AGAM</name>
<feature type="chain" id="PRO_5040483241" description="Secreted protein" evidence="1">
    <location>
        <begin position="22"/>
        <end position="84"/>
    </location>
</feature>
<sequence length="84" mass="9451">MCQPPIRLFLACFVSIKLCICSNMFSHRFSTHSTIVLPFFLVCRCVRCLSSRKHRSSVTGQKSVAGSNAAQQPFSFYHALNIHS</sequence>
<gene>
    <name evidence="2" type="ORF">BJ212DRAFT_1341401</name>
</gene>
<evidence type="ECO:0008006" key="4">
    <source>
        <dbReference type="Google" id="ProtNLM"/>
    </source>
</evidence>
<comment type="caution">
    <text evidence="2">The sequence shown here is derived from an EMBL/GenBank/DDBJ whole genome shotgun (WGS) entry which is preliminary data.</text>
</comment>
<protein>
    <recommendedName>
        <fullName evidence="4">Secreted protein</fullName>
    </recommendedName>
</protein>
<dbReference type="OrthoDB" id="18781at2759"/>
<proteinExistence type="predicted"/>
<dbReference type="AlphaFoldDB" id="A0A9P7JFJ5"/>
<evidence type="ECO:0000256" key="1">
    <source>
        <dbReference type="SAM" id="SignalP"/>
    </source>
</evidence>
<organism evidence="2 3">
    <name type="scientific">Suillus subaureus</name>
    <dbReference type="NCBI Taxonomy" id="48587"/>
    <lineage>
        <taxon>Eukaryota</taxon>
        <taxon>Fungi</taxon>
        <taxon>Dikarya</taxon>
        <taxon>Basidiomycota</taxon>
        <taxon>Agaricomycotina</taxon>
        <taxon>Agaricomycetes</taxon>
        <taxon>Agaricomycetidae</taxon>
        <taxon>Boletales</taxon>
        <taxon>Suillineae</taxon>
        <taxon>Suillaceae</taxon>
        <taxon>Suillus</taxon>
    </lineage>
</organism>
<dbReference type="EMBL" id="JABBWG010000009">
    <property type="protein sequence ID" value="KAG1819520.1"/>
    <property type="molecule type" value="Genomic_DNA"/>
</dbReference>
<dbReference type="RefSeq" id="XP_041195055.1">
    <property type="nucleotide sequence ID" value="XM_041335145.1"/>
</dbReference>
<feature type="signal peptide" evidence="1">
    <location>
        <begin position="1"/>
        <end position="21"/>
    </location>
</feature>
<evidence type="ECO:0000313" key="3">
    <source>
        <dbReference type="Proteomes" id="UP000807769"/>
    </source>
</evidence>
<keyword evidence="3" id="KW-1185">Reference proteome</keyword>
<dbReference type="GeneID" id="64629162"/>
<keyword evidence="1" id="KW-0732">Signal</keyword>